<dbReference type="GO" id="GO:0005739">
    <property type="term" value="C:mitochondrion"/>
    <property type="evidence" value="ECO:0007669"/>
    <property type="project" value="TreeGrafter"/>
</dbReference>
<dbReference type="GO" id="GO:0006779">
    <property type="term" value="P:porphyrin-containing compound biosynthetic process"/>
    <property type="evidence" value="ECO:0007669"/>
    <property type="project" value="TreeGrafter"/>
</dbReference>
<proteinExistence type="predicted"/>
<dbReference type="SUPFAM" id="SSF102114">
    <property type="entry name" value="Radical SAM enzymes"/>
    <property type="match status" value="1"/>
</dbReference>
<protein>
    <recommendedName>
        <fullName evidence="3">HemN C-terminal domain-containing protein</fullName>
    </recommendedName>
</protein>
<dbReference type="InterPro" id="IPR058240">
    <property type="entry name" value="rSAM_sf"/>
</dbReference>
<keyword evidence="2" id="KW-1185">Reference proteome</keyword>
<dbReference type="OrthoDB" id="431409at2759"/>
<evidence type="ECO:0000313" key="2">
    <source>
        <dbReference type="Proteomes" id="UP001150538"/>
    </source>
</evidence>
<sequence length="195" mass="22270">MELHHEKQKYRTPEPDILAEMYETTVETMNSHGYHHYEVSSYAKNQSSESSHNKNYWFGSDYIGIGPGAHGRFTDPSTEKRNSTIRIREPNRWMESCKEIGHGTAKCTEISLEETKQETVMLGLRTKYGISNSRFTKFSNGQSLLDYLDLDLIKLHENSGLLKISQTNDEDKDITILPTENGLKVIDSILADIIP</sequence>
<dbReference type="PANTHER" id="PTHR13932">
    <property type="entry name" value="COPROPORPHYRINIGEN III OXIDASE"/>
    <property type="match status" value="1"/>
</dbReference>
<dbReference type="GO" id="GO:0051539">
    <property type="term" value="F:4 iron, 4 sulfur cluster binding"/>
    <property type="evidence" value="ECO:0007669"/>
    <property type="project" value="TreeGrafter"/>
</dbReference>
<accession>A0A9W7ZYQ4</accession>
<comment type="caution">
    <text evidence="1">The sequence shown here is derived from an EMBL/GenBank/DDBJ whole genome shotgun (WGS) entry which is preliminary data.</text>
</comment>
<dbReference type="EMBL" id="JANBPU010000084">
    <property type="protein sequence ID" value="KAJ1916990.1"/>
    <property type="molecule type" value="Genomic_DNA"/>
</dbReference>
<dbReference type="Proteomes" id="UP001150538">
    <property type="component" value="Unassembled WGS sequence"/>
</dbReference>
<evidence type="ECO:0008006" key="3">
    <source>
        <dbReference type="Google" id="ProtNLM"/>
    </source>
</evidence>
<reference evidence="1" key="1">
    <citation type="submission" date="2022-07" db="EMBL/GenBank/DDBJ databases">
        <title>Phylogenomic reconstructions and comparative analyses of Kickxellomycotina fungi.</title>
        <authorList>
            <person name="Reynolds N.K."/>
            <person name="Stajich J.E."/>
            <person name="Barry K."/>
            <person name="Grigoriev I.V."/>
            <person name="Crous P."/>
            <person name="Smith M.E."/>
        </authorList>
    </citation>
    <scope>NUCLEOTIDE SEQUENCE</scope>
    <source>
        <strain evidence="1">NBRC 100468</strain>
    </source>
</reference>
<name>A0A9W7ZYQ4_9FUNG</name>
<dbReference type="InterPro" id="IPR034505">
    <property type="entry name" value="Coproporphyrinogen-III_oxidase"/>
</dbReference>
<gene>
    <name evidence="1" type="ORF">H4219_003461</name>
</gene>
<dbReference type="AlphaFoldDB" id="A0A9W7ZYQ4"/>
<organism evidence="1 2">
    <name type="scientific">Mycoemilia scoparia</name>
    <dbReference type="NCBI Taxonomy" id="417184"/>
    <lineage>
        <taxon>Eukaryota</taxon>
        <taxon>Fungi</taxon>
        <taxon>Fungi incertae sedis</taxon>
        <taxon>Zoopagomycota</taxon>
        <taxon>Kickxellomycotina</taxon>
        <taxon>Kickxellomycetes</taxon>
        <taxon>Kickxellales</taxon>
        <taxon>Kickxellaceae</taxon>
        <taxon>Mycoemilia</taxon>
    </lineage>
</organism>
<evidence type="ECO:0000313" key="1">
    <source>
        <dbReference type="EMBL" id="KAJ1916990.1"/>
    </source>
</evidence>
<dbReference type="PANTHER" id="PTHR13932:SF5">
    <property type="entry name" value="RADICAL S-ADENOSYL METHIONINE DOMAIN-CONTAINING PROTEIN 1, MITOCHONDRIAL"/>
    <property type="match status" value="1"/>
</dbReference>